<dbReference type="EMBL" id="CABPRJ010001563">
    <property type="protein sequence ID" value="VVC39031.1"/>
    <property type="molecule type" value="Genomic_DNA"/>
</dbReference>
<gene>
    <name evidence="1" type="ORF">CINCED_3A016960</name>
</gene>
<dbReference type="AlphaFoldDB" id="A0A5E4N533"/>
<reference evidence="1 2" key="1">
    <citation type="submission" date="2019-08" db="EMBL/GenBank/DDBJ databases">
        <authorList>
            <person name="Alioto T."/>
            <person name="Alioto T."/>
            <person name="Gomez Garrido J."/>
        </authorList>
    </citation>
    <scope>NUCLEOTIDE SEQUENCE [LARGE SCALE GENOMIC DNA]</scope>
</reference>
<dbReference type="Proteomes" id="UP000325440">
    <property type="component" value="Unassembled WGS sequence"/>
</dbReference>
<organism evidence="1 2">
    <name type="scientific">Cinara cedri</name>
    <dbReference type="NCBI Taxonomy" id="506608"/>
    <lineage>
        <taxon>Eukaryota</taxon>
        <taxon>Metazoa</taxon>
        <taxon>Ecdysozoa</taxon>
        <taxon>Arthropoda</taxon>
        <taxon>Hexapoda</taxon>
        <taxon>Insecta</taxon>
        <taxon>Pterygota</taxon>
        <taxon>Neoptera</taxon>
        <taxon>Paraneoptera</taxon>
        <taxon>Hemiptera</taxon>
        <taxon>Sternorrhyncha</taxon>
        <taxon>Aphidomorpha</taxon>
        <taxon>Aphidoidea</taxon>
        <taxon>Aphididae</taxon>
        <taxon>Lachninae</taxon>
        <taxon>Cinara</taxon>
    </lineage>
</organism>
<evidence type="ECO:0000313" key="1">
    <source>
        <dbReference type="EMBL" id="VVC39031.1"/>
    </source>
</evidence>
<sequence length="261" mass="30418">MPKRKCTFNEKLQSEYTFLKKCQKPGQEYKIECIVCGAAFSIEHGGKSDITQHLKSERHNIAARASKSQKLSNFFSPKTQFADKEQKLAADEGIFAYHTCKHSQSLNSMDCTSHVEARDISIIEVKYHVESIIKKIESRKNENFFASKEREVSNALRDEAVLSENMYINYPNTFYDTCLEYLKEWSNPTLSKFDSLTWITFKNIDHDFNWVNIQTTIELIKNIIPKNNLINEAHLFDEFTMIKECVKHNENIQSFKTLSEM</sequence>
<keyword evidence="2" id="KW-1185">Reference proteome</keyword>
<accession>A0A5E4N533</accession>
<protein>
    <submittedName>
        <fullName evidence="1">Uncharacterized protein</fullName>
    </submittedName>
</protein>
<proteinExistence type="predicted"/>
<evidence type="ECO:0000313" key="2">
    <source>
        <dbReference type="Proteomes" id="UP000325440"/>
    </source>
</evidence>
<name>A0A5E4N533_9HEMI</name>
<dbReference type="OrthoDB" id="6623381at2759"/>